<name>B0F826_CUCSA</name>
<organism evidence="1">
    <name type="scientific">Cucumis sativus</name>
    <name type="common">Cucumber</name>
    <dbReference type="NCBI Taxonomy" id="3659"/>
    <lineage>
        <taxon>Eukaryota</taxon>
        <taxon>Viridiplantae</taxon>
        <taxon>Streptophyta</taxon>
        <taxon>Embryophyta</taxon>
        <taxon>Tracheophyta</taxon>
        <taxon>Spermatophyta</taxon>
        <taxon>Magnoliopsida</taxon>
        <taxon>eudicotyledons</taxon>
        <taxon>Gunneridae</taxon>
        <taxon>Pentapetalae</taxon>
        <taxon>rosids</taxon>
        <taxon>fabids</taxon>
        <taxon>Cucurbitales</taxon>
        <taxon>Cucurbitaceae</taxon>
        <taxon>Benincaseae</taxon>
        <taxon>Cucumis</taxon>
    </lineage>
</organism>
<evidence type="ECO:0000313" key="1">
    <source>
        <dbReference type="EMBL" id="ABY56105.1"/>
    </source>
</evidence>
<proteinExistence type="predicted"/>
<dbReference type="EMBL" id="EU232173">
    <property type="protein sequence ID" value="ABY56105.1"/>
    <property type="molecule type" value="Genomic_DNA"/>
</dbReference>
<protein>
    <submittedName>
        <fullName evidence="1">Uncharacterized protein</fullName>
    </submittedName>
</protein>
<sequence length="144" mass="16739">MRHVLDVMTNVLEKVCPTPHWKSFLADAERDVESPYYRRVVSIKLPASGVRHSRCVFVCTSRVPHQRTTHDFLFDGTITMRRWSLFIQDLDSTLKGTTYLLTLKWVDQVNYVLHPPSPATHLVLSLELEVYWASPDELPPLMYI</sequence>
<accession>B0F826</accession>
<dbReference type="AlphaFoldDB" id="B0F826"/>
<reference evidence="1" key="1">
    <citation type="journal article" date="2008" name="Mol. Genet. Genomics">
        <title>Construction of a fosmid library of cucumber (Cucumis sativus) and comparative analyses of the eIF4E and eIF(iso)4E regions from cucumber and melon (Cucumis melo).</title>
        <authorList>
            <person name="Meyer J.D."/>
            <person name="Deleu W."/>
            <person name="Garcia-Mas J."/>
            <person name="Havey M.J."/>
        </authorList>
    </citation>
    <scope>NUCLEOTIDE SEQUENCE</scope>
</reference>